<dbReference type="Proteomes" id="UP001597206">
    <property type="component" value="Unassembled WGS sequence"/>
</dbReference>
<comment type="caution">
    <text evidence="1">The sequence shown here is derived from an EMBL/GenBank/DDBJ whole genome shotgun (WGS) entry which is preliminary data.</text>
</comment>
<accession>A0ABW3P9Y1</accession>
<sequence>MPNIHIVRENSLNLNRGIYADWMGNALSDGNANTLLVEGSAVLVNYKNAYLNEALSAAQIANGNINGVAGVGDGILYDENGEEIVVATDPSSKVANSLSASDKFIDVTQRHYAFQDNTATTAAFRICYQNENRDGITIINPPTNTVTLRIGLKDSDNVLDANGSFSVFETVAPGEQLDLPYERRQVFLKQAQNGVVADQYAVVTERFSL</sequence>
<proteinExistence type="predicted"/>
<evidence type="ECO:0000313" key="1">
    <source>
        <dbReference type="EMBL" id="MFD1121838.1"/>
    </source>
</evidence>
<dbReference type="RefSeq" id="WP_379031299.1">
    <property type="nucleotide sequence ID" value="NZ_JBHTLN010000001.1"/>
</dbReference>
<reference evidence="2" key="1">
    <citation type="journal article" date="2019" name="Int. J. Syst. Evol. Microbiol.">
        <title>The Global Catalogue of Microorganisms (GCM) 10K type strain sequencing project: providing services to taxonomists for standard genome sequencing and annotation.</title>
        <authorList>
            <consortium name="The Broad Institute Genomics Platform"/>
            <consortium name="The Broad Institute Genome Sequencing Center for Infectious Disease"/>
            <person name="Wu L."/>
            <person name="Ma J."/>
        </authorList>
    </citation>
    <scope>NUCLEOTIDE SEQUENCE [LARGE SCALE GENOMIC DNA]</scope>
    <source>
        <strain evidence="2">CCUG 58411</strain>
    </source>
</reference>
<keyword evidence="2" id="KW-1185">Reference proteome</keyword>
<protein>
    <submittedName>
        <fullName evidence="1">Uncharacterized protein</fullName>
    </submittedName>
</protein>
<name>A0ABW3P9Y1_9PROT</name>
<gene>
    <name evidence="1" type="ORF">ACFQ2T_04935</name>
</gene>
<organism evidence="1 2">
    <name type="scientific">Methylophilus flavus</name>
    <dbReference type="NCBI Taxonomy" id="640084"/>
    <lineage>
        <taxon>Bacteria</taxon>
        <taxon>Pseudomonadati</taxon>
        <taxon>Pseudomonadota</taxon>
        <taxon>Betaproteobacteria</taxon>
        <taxon>Nitrosomonadales</taxon>
        <taxon>Methylophilaceae</taxon>
        <taxon>Methylophilus</taxon>
    </lineage>
</organism>
<dbReference type="EMBL" id="JBHTLN010000001">
    <property type="protein sequence ID" value="MFD1121838.1"/>
    <property type="molecule type" value="Genomic_DNA"/>
</dbReference>
<evidence type="ECO:0000313" key="2">
    <source>
        <dbReference type="Proteomes" id="UP001597206"/>
    </source>
</evidence>